<dbReference type="Gene3D" id="3.30.730.10">
    <property type="entry name" value="AP2/ERF domain"/>
    <property type="match status" value="1"/>
</dbReference>
<comment type="subcellular location">
    <subcellularLocation>
        <location evidence="1">Nucleus</location>
    </subcellularLocation>
</comment>
<keyword evidence="5" id="KW-0539">Nucleus</keyword>
<reference evidence="7 8" key="1">
    <citation type="journal article" date="2020" name="BMC Genomics">
        <title>Intraspecific diversification of the crop wild relative Brassica cretica Lam. using demographic model selection.</title>
        <authorList>
            <person name="Kioukis A."/>
            <person name="Michalopoulou V.A."/>
            <person name="Briers L."/>
            <person name="Pirintsos S."/>
            <person name="Studholme D.J."/>
            <person name="Pavlidis P."/>
            <person name="Sarris P.F."/>
        </authorList>
    </citation>
    <scope>NUCLEOTIDE SEQUENCE [LARGE SCALE GENOMIC DNA]</scope>
    <source>
        <strain evidence="8">cv. PFS-1207/04</strain>
    </source>
</reference>
<gene>
    <name evidence="7" type="ORF">DY000_02062976</name>
</gene>
<feature type="domain" description="AP2/ERF" evidence="6">
    <location>
        <begin position="77"/>
        <end position="123"/>
    </location>
</feature>
<dbReference type="PROSITE" id="PS51032">
    <property type="entry name" value="AP2_ERF"/>
    <property type="match status" value="1"/>
</dbReference>
<evidence type="ECO:0000256" key="2">
    <source>
        <dbReference type="ARBA" id="ARBA00023015"/>
    </source>
</evidence>
<evidence type="ECO:0000313" key="8">
    <source>
        <dbReference type="Proteomes" id="UP000266723"/>
    </source>
</evidence>
<evidence type="ECO:0000313" key="7">
    <source>
        <dbReference type="EMBL" id="KAF3518506.1"/>
    </source>
</evidence>
<evidence type="ECO:0000256" key="1">
    <source>
        <dbReference type="ARBA" id="ARBA00004123"/>
    </source>
</evidence>
<keyword evidence="2" id="KW-0805">Transcription regulation</keyword>
<evidence type="ECO:0000256" key="5">
    <source>
        <dbReference type="ARBA" id="ARBA00023242"/>
    </source>
</evidence>
<dbReference type="SMART" id="SM00380">
    <property type="entry name" value="AP2"/>
    <property type="match status" value="1"/>
</dbReference>
<proteinExistence type="predicted"/>
<evidence type="ECO:0000256" key="4">
    <source>
        <dbReference type="ARBA" id="ARBA00023163"/>
    </source>
</evidence>
<organism evidence="7 8">
    <name type="scientific">Brassica cretica</name>
    <name type="common">Mustard</name>
    <dbReference type="NCBI Taxonomy" id="69181"/>
    <lineage>
        <taxon>Eukaryota</taxon>
        <taxon>Viridiplantae</taxon>
        <taxon>Streptophyta</taxon>
        <taxon>Embryophyta</taxon>
        <taxon>Tracheophyta</taxon>
        <taxon>Spermatophyta</taxon>
        <taxon>Magnoliopsida</taxon>
        <taxon>eudicotyledons</taxon>
        <taxon>Gunneridae</taxon>
        <taxon>Pentapetalae</taxon>
        <taxon>rosids</taxon>
        <taxon>malvids</taxon>
        <taxon>Brassicales</taxon>
        <taxon>Brassicaceae</taxon>
        <taxon>Brassiceae</taxon>
        <taxon>Brassica</taxon>
    </lineage>
</organism>
<dbReference type="InterPro" id="IPR001471">
    <property type="entry name" value="AP2/ERF_dom"/>
</dbReference>
<evidence type="ECO:0000259" key="6">
    <source>
        <dbReference type="PROSITE" id="PS51032"/>
    </source>
</evidence>
<name>A0ABQ7AWH0_BRACR</name>
<keyword evidence="3" id="KW-0238">DNA-binding</keyword>
<dbReference type="Proteomes" id="UP000266723">
    <property type="component" value="Unassembled WGS sequence"/>
</dbReference>
<protein>
    <recommendedName>
        <fullName evidence="6">AP2/ERF domain-containing protein</fullName>
    </recommendedName>
</protein>
<keyword evidence="4" id="KW-0804">Transcription</keyword>
<keyword evidence="8" id="KW-1185">Reference proteome</keyword>
<sequence length="163" mass="18727">MKTKHCRSRYSQHYAHVRLCSKGGKGFGNGVPLEFVKKIGIKDVTTQVCISMTQYTRDHKQEALSSFSSNKVVVGFKVKSATEKHRKRKHIYRGKHIWASEIGDPRNCARVWLGTFNTAEEAAMWSREWGEFQLDYDLKQQITGLESFLELDGDTVEQPESTR</sequence>
<evidence type="ECO:0000256" key="3">
    <source>
        <dbReference type="ARBA" id="ARBA00023125"/>
    </source>
</evidence>
<dbReference type="InterPro" id="IPR016177">
    <property type="entry name" value="DNA-bd_dom_sf"/>
</dbReference>
<accession>A0ABQ7AWH0</accession>
<comment type="caution">
    <text evidence="7">The sequence shown here is derived from an EMBL/GenBank/DDBJ whole genome shotgun (WGS) entry which is preliminary data.</text>
</comment>
<dbReference type="EMBL" id="QGKV02001556">
    <property type="protein sequence ID" value="KAF3518506.1"/>
    <property type="molecule type" value="Genomic_DNA"/>
</dbReference>
<dbReference type="InterPro" id="IPR036955">
    <property type="entry name" value="AP2/ERF_dom_sf"/>
</dbReference>
<dbReference type="SUPFAM" id="SSF54171">
    <property type="entry name" value="DNA-binding domain"/>
    <property type="match status" value="1"/>
</dbReference>